<proteinExistence type="predicted"/>
<dbReference type="AlphaFoldDB" id="A0A5D3G1A6"/>
<dbReference type="GO" id="GO:0003677">
    <property type="term" value="F:DNA binding"/>
    <property type="evidence" value="ECO:0007669"/>
    <property type="project" value="UniProtKB-UniRule"/>
</dbReference>
<dbReference type="GO" id="GO:0006355">
    <property type="term" value="P:regulation of DNA-templated transcription"/>
    <property type="evidence" value="ECO:0007669"/>
    <property type="project" value="InterPro"/>
</dbReference>
<dbReference type="Pfam" id="PF00486">
    <property type="entry name" value="Trans_reg_C"/>
    <property type="match status" value="1"/>
</dbReference>
<evidence type="ECO:0000313" key="5">
    <source>
        <dbReference type="Proteomes" id="UP000324029"/>
    </source>
</evidence>
<sequence length="288" mass="32292">MQPIESADGSDLPSVVPTKVILRLHEVSRYAEFSPSQHLLRVSEGGVITGHELSYSSSRLLELLISRADLIVGREEMFAYGWPGRVVGQNSLNQAISNIRDLLGDDVQRTIIQTVPRRGYRFNSAYLSENREEFNVSDDTAPAPAVATDAAEVIIQPQAFFALGRLTRSANLLLAVLTIALATTLVWRIDWALWLQHGLFNASEVLGELDVQYVSESPEELTQLQADTKPLRDRLRGFVKQPETIIFNKMHGFYEIVCIDQGRSVQFVTVHKTKLSQLTDEQLNRCVN</sequence>
<reference evidence="4 5" key="1">
    <citation type="submission" date="2019-08" db="EMBL/GenBank/DDBJ databases">
        <title>Subclass B2 metallo-beta lactamase from Pseudomonas synxantha.</title>
        <authorList>
            <person name="Poirel L."/>
            <person name="Palmieri M."/>
            <person name="Masseron A."/>
            <person name="Perreten V."/>
            <person name="Nordman P."/>
        </authorList>
    </citation>
    <scope>NUCLEOTIDE SEQUENCE [LARGE SCALE GENOMIC DNA]</scope>
    <source>
        <strain evidence="4 5">MCP106</strain>
    </source>
</reference>
<dbReference type="SMART" id="SM00862">
    <property type="entry name" value="Trans_reg_C"/>
    <property type="match status" value="1"/>
</dbReference>
<dbReference type="CDD" id="cd00383">
    <property type="entry name" value="trans_reg_C"/>
    <property type="match status" value="1"/>
</dbReference>
<evidence type="ECO:0000313" key="4">
    <source>
        <dbReference type="EMBL" id="TYK54767.1"/>
    </source>
</evidence>
<dbReference type="SUPFAM" id="SSF46894">
    <property type="entry name" value="C-terminal effector domain of the bipartite response regulators"/>
    <property type="match status" value="1"/>
</dbReference>
<reference evidence="4 5" key="2">
    <citation type="submission" date="2019-08" db="EMBL/GenBank/DDBJ databases">
        <authorList>
            <person name="Brilhante M."/>
            <person name="Perreten V."/>
        </authorList>
    </citation>
    <scope>NUCLEOTIDE SEQUENCE [LARGE SCALE GENOMIC DNA]</scope>
    <source>
        <strain evidence="4 5">MCP106</strain>
    </source>
</reference>
<feature type="domain" description="OmpR/PhoB-type" evidence="3">
    <location>
        <begin position="22"/>
        <end position="124"/>
    </location>
</feature>
<dbReference type="GO" id="GO:0000160">
    <property type="term" value="P:phosphorelay signal transduction system"/>
    <property type="evidence" value="ECO:0007669"/>
    <property type="project" value="InterPro"/>
</dbReference>
<comment type="caution">
    <text evidence="4">The sequence shown here is derived from an EMBL/GenBank/DDBJ whole genome shotgun (WGS) entry which is preliminary data.</text>
</comment>
<organism evidence="4 5">
    <name type="scientific">Pseudomonas synxantha</name>
    <dbReference type="NCBI Taxonomy" id="47883"/>
    <lineage>
        <taxon>Bacteria</taxon>
        <taxon>Pseudomonadati</taxon>
        <taxon>Pseudomonadota</taxon>
        <taxon>Gammaproteobacteria</taxon>
        <taxon>Pseudomonadales</taxon>
        <taxon>Pseudomonadaceae</taxon>
        <taxon>Pseudomonas</taxon>
    </lineage>
</organism>
<dbReference type="InterPro" id="IPR001867">
    <property type="entry name" value="OmpR/PhoB-type_DNA-bd"/>
</dbReference>
<evidence type="ECO:0000256" key="2">
    <source>
        <dbReference type="PROSITE-ProRule" id="PRU01091"/>
    </source>
</evidence>
<dbReference type="InterPro" id="IPR016032">
    <property type="entry name" value="Sig_transdc_resp-reg_C-effctor"/>
</dbReference>
<dbReference type="PROSITE" id="PS51755">
    <property type="entry name" value="OMPR_PHOB"/>
    <property type="match status" value="1"/>
</dbReference>
<accession>A0A5D3G1A6</accession>
<name>A0A5D3G1A6_9PSED</name>
<dbReference type="Proteomes" id="UP000324029">
    <property type="component" value="Unassembled WGS sequence"/>
</dbReference>
<dbReference type="RefSeq" id="WP_148854316.1">
    <property type="nucleotide sequence ID" value="NZ_VSRO01000017.1"/>
</dbReference>
<evidence type="ECO:0000259" key="3">
    <source>
        <dbReference type="PROSITE" id="PS51755"/>
    </source>
</evidence>
<keyword evidence="1 2" id="KW-0238">DNA-binding</keyword>
<dbReference type="Gene3D" id="1.10.10.10">
    <property type="entry name" value="Winged helix-like DNA-binding domain superfamily/Winged helix DNA-binding domain"/>
    <property type="match status" value="1"/>
</dbReference>
<dbReference type="InterPro" id="IPR036388">
    <property type="entry name" value="WH-like_DNA-bd_sf"/>
</dbReference>
<feature type="DNA-binding region" description="OmpR/PhoB-type" evidence="2">
    <location>
        <begin position="22"/>
        <end position="124"/>
    </location>
</feature>
<protein>
    <recommendedName>
        <fullName evidence="3">OmpR/PhoB-type domain-containing protein</fullName>
    </recommendedName>
</protein>
<evidence type="ECO:0000256" key="1">
    <source>
        <dbReference type="ARBA" id="ARBA00023125"/>
    </source>
</evidence>
<gene>
    <name evidence="4" type="ORF">FXO26_26095</name>
</gene>
<dbReference type="EMBL" id="VSRO01000017">
    <property type="protein sequence ID" value="TYK54767.1"/>
    <property type="molecule type" value="Genomic_DNA"/>
</dbReference>